<organism evidence="2 3">
    <name type="scientific">Tagetes erecta</name>
    <name type="common">African marigold</name>
    <dbReference type="NCBI Taxonomy" id="13708"/>
    <lineage>
        <taxon>Eukaryota</taxon>
        <taxon>Viridiplantae</taxon>
        <taxon>Streptophyta</taxon>
        <taxon>Embryophyta</taxon>
        <taxon>Tracheophyta</taxon>
        <taxon>Spermatophyta</taxon>
        <taxon>Magnoliopsida</taxon>
        <taxon>eudicotyledons</taxon>
        <taxon>Gunneridae</taxon>
        <taxon>Pentapetalae</taxon>
        <taxon>asterids</taxon>
        <taxon>campanulids</taxon>
        <taxon>Asterales</taxon>
        <taxon>Asteraceae</taxon>
        <taxon>Asteroideae</taxon>
        <taxon>Heliantheae alliance</taxon>
        <taxon>Tageteae</taxon>
        <taxon>Tagetes</taxon>
    </lineage>
</organism>
<gene>
    <name evidence="2" type="ORF">QVD17_22488</name>
</gene>
<proteinExistence type="predicted"/>
<keyword evidence="1" id="KW-0812">Transmembrane</keyword>
<dbReference type="Proteomes" id="UP001229421">
    <property type="component" value="Unassembled WGS sequence"/>
</dbReference>
<comment type="caution">
    <text evidence="2">The sequence shown here is derived from an EMBL/GenBank/DDBJ whole genome shotgun (WGS) entry which is preliminary data.</text>
</comment>
<accession>A0AAD8KFL2</accession>
<keyword evidence="3" id="KW-1185">Reference proteome</keyword>
<evidence type="ECO:0000313" key="2">
    <source>
        <dbReference type="EMBL" id="KAK1420683.1"/>
    </source>
</evidence>
<protein>
    <submittedName>
        <fullName evidence="2">Uncharacterized protein</fullName>
    </submittedName>
</protein>
<dbReference type="AlphaFoldDB" id="A0AAD8KFL2"/>
<reference evidence="2" key="1">
    <citation type="journal article" date="2023" name="bioRxiv">
        <title>Improved chromosome-level genome assembly for marigold (Tagetes erecta).</title>
        <authorList>
            <person name="Jiang F."/>
            <person name="Yuan L."/>
            <person name="Wang S."/>
            <person name="Wang H."/>
            <person name="Xu D."/>
            <person name="Wang A."/>
            <person name="Fan W."/>
        </authorList>
    </citation>
    <scope>NUCLEOTIDE SEQUENCE</scope>
    <source>
        <strain evidence="2">WSJ</strain>
        <tissue evidence="2">Leaf</tissue>
    </source>
</reference>
<name>A0AAD8KFL2_TARER</name>
<evidence type="ECO:0000313" key="3">
    <source>
        <dbReference type="Proteomes" id="UP001229421"/>
    </source>
</evidence>
<evidence type="ECO:0000256" key="1">
    <source>
        <dbReference type="SAM" id="Phobius"/>
    </source>
</evidence>
<keyword evidence="1" id="KW-1133">Transmembrane helix</keyword>
<sequence length="111" mass="12935">MIIFEFYLICHIIIIITILELINIILTFFTSSQYCSKGGRSGSARWRRGEGEESRPRDWLLVLELGEEGKVSERDGARKRWDEMGRDWLPLRRGGDEMGARWLLVQPLRPA</sequence>
<keyword evidence="1" id="KW-0472">Membrane</keyword>
<feature type="transmembrane region" description="Helical" evidence="1">
    <location>
        <begin position="6"/>
        <end position="30"/>
    </location>
</feature>
<dbReference type="EMBL" id="JAUHHV010000006">
    <property type="protein sequence ID" value="KAK1420683.1"/>
    <property type="molecule type" value="Genomic_DNA"/>
</dbReference>